<reference evidence="2 3" key="1">
    <citation type="submission" date="2018-01" db="EMBL/GenBank/DDBJ databases">
        <authorList>
            <person name="Paulsen S."/>
            <person name="Gram L.K."/>
        </authorList>
    </citation>
    <scope>NUCLEOTIDE SEQUENCE [LARGE SCALE GENOMIC DNA]</scope>
    <source>
        <strain evidence="2 3">S2676</strain>
    </source>
</reference>
<evidence type="ECO:0000256" key="1">
    <source>
        <dbReference type="SAM" id="Phobius"/>
    </source>
</evidence>
<gene>
    <name evidence="2" type="ORF">CWB99_17055</name>
</gene>
<dbReference type="Proteomes" id="UP000310249">
    <property type="component" value="Unassembled WGS sequence"/>
</dbReference>
<comment type="caution">
    <text evidence="2">The sequence shown here is derived from an EMBL/GenBank/DDBJ whole genome shotgun (WGS) entry which is preliminary data.</text>
</comment>
<protein>
    <submittedName>
        <fullName evidence="2">Uncharacterized protein</fullName>
    </submittedName>
</protein>
<name>A0A5S3WHW1_9GAMM</name>
<dbReference type="AlphaFoldDB" id="A0A5S3WHW1"/>
<evidence type="ECO:0000313" key="2">
    <source>
        <dbReference type="EMBL" id="TMP26807.1"/>
    </source>
</evidence>
<proteinExistence type="predicted"/>
<feature type="transmembrane region" description="Helical" evidence="1">
    <location>
        <begin position="49"/>
        <end position="74"/>
    </location>
</feature>
<keyword evidence="1" id="KW-0472">Membrane</keyword>
<sequence length="85" mass="9805">MRCQLLTLDNITQIYPDMGLNQDKSSLLCLYHLQHVVCFSLHAAVVYEISFLVVFCLALTLLLYLQMVFVFSLAKKFRNSKLTLC</sequence>
<dbReference type="EMBL" id="PNCI01000041">
    <property type="protein sequence ID" value="TMP26807.1"/>
    <property type="molecule type" value="Genomic_DNA"/>
</dbReference>
<organism evidence="2 3">
    <name type="scientific">Pseudoalteromonas rubra</name>
    <dbReference type="NCBI Taxonomy" id="43658"/>
    <lineage>
        <taxon>Bacteria</taxon>
        <taxon>Pseudomonadati</taxon>
        <taxon>Pseudomonadota</taxon>
        <taxon>Gammaproteobacteria</taxon>
        <taxon>Alteromonadales</taxon>
        <taxon>Pseudoalteromonadaceae</taxon>
        <taxon>Pseudoalteromonas</taxon>
    </lineage>
</organism>
<reference evidence="3" key="2">
    <citation type="submission" date="2019-06" db="EMBL/GenBank/DDBJ databases">
        <title>Co-occurence of chitin degradation, pigmentation and bioactivity in marine Pseudoalteromonas.</title>
        <authorList>
            <person name="Sonnenschein E.C."/>
            <person name="Bech P.K."/>
        </authorList>
    </citation>
    <scope>NUCLEOTIDE SEQUENCE [LARGE SCALE GENOMIC DNA]</scope>
    <source>
        <strain evidence="3">S2676</strain>
    </source>
</reference>
<accession>A0A5S3WHW1</accession>
<keyword evidence="1" id="KW-0812">Transmembrane</keyword>
<evidence type="ECO:0000313" key="3">
    <source>
        <dbReference type="Proteomes" id="UP000310249"/>
    </source>
</evidence>
<keyword evidence="1" id="KW-1133">Transmembrane helix</keyword>